<feature type="transmembrane region" description="Helical" evidence="1">
    <location>
        <begin position="214"/>
        <end position="235"/>
    </location>
</feature>
<evidence type="ECO:0000256" key="1">
    <source>
        <dbReference type="SAM" id="Phobius"/>
    </source>
</evidence>
<dbReference type="Proteomes" id="UP001207930">
    <property type="component" value="Unassembled WGS sequence"/>
</dbReference>
<accession>A0ABT3FMG6</accession>
<gene>
    <name evidence="2" type="ORF">OKA04_06890</name>
</gene>
<protein>
    <recommendedName>
        <fullName evidence="4">Glycosyltransferase RgtA/B/C/D-like domain-containing protein</fullName>
    </recommendedName>
</protein>
<comment type="caution">
    <text evidence="2">The sequence shown here is derived from an EMBL/GenBank/DDBJ whole genome shotgun (WGS) entry which is preliminary data.</text>
</comment>
<evidence type="ECO:0000313" key="3">
    <source>
        <dbReference type="Proteomes" id="UP001207930"/>
    </source>
</evidence>
<keyword evidence="1" id="KW-1133">Transmembrane helix</keyword>
<feature type="transmembrane region" description="Helical" evidence="1">
    <location>
        <begin position="348"/>
        <end position="365"/>
    </location>
</feature>
<keyword evidence="1" id="KW-0472">Membrane</keyword>
<dbReference type="RefSeq" id="WP_264500411.1">
    <property type="nucleotide sequence ID" value="NZ_JAPDDS010000003.1"/>
</dbReference>
<name>A0ABT3FMG6_9BACT</name>
<feature type="transmembrane region" description="Helical" evidence="1">
    <location>
        <begin position="93"/>
        <end position="114"/>
    </location>
</feature>
<feature type="transmembrane region" description="Helical" evidence="1">
    <location>
        <begin position="12"/>
        <end position="35"/>
    </location>
</feature>
<keyword evidence="1" id="KW-0812">Transmembrane</keyword>
<organism evidence="2 3">
    <name type="scientific">Luteolibacter flavescens</name>
    <dbReference type="NCBI Taxonomy" id="1859460"/>
    <lineage>
        <taxon>Bacteria</taxon>
        <taxon>Pseudomonadati</taxon>
        <taxon>Verrucomicrobiota</taxon>
        <taxon>Verrucomicrobiia</taxon>
        <taxon>Verrucomicrobiales</taxon>
        <taxon>Verrucomicrobiaceae</taxon>
        <taxon>Luteolibacter</taxon>
    </lineage>
</organism>
<keyword evidence="3" id="KW-1185">Reference proteome</keyword>
<proteinExistence type="predicted"/>
<sequence>MSDLPSKKQIPLDAIVVIGGWLLVCFIEILAIVTLNDGGFTYTLDDPYIHLAVAEQIAVGKYGINLEEFSSPSSSAIWPFLLAPLARLSIGEYLPLVLNLLFGALTAWVILLRARKVLPGSQSGRIVLTWAVILCCNVTGIVFTGMEHSLQVLAAIVVVDGMIRIADGERLSRWFWVAVIAGPLVRYENLALTAAACGLLLFSGKPKAAIISGAAALLGLAAFSGFLLSLGLPAIPSSVVAKSHLTGSSGPLSKVIHSLNTSIAGNRGVLLLIFTAVLAGWAWARGITSHSRAKAALFIASAGLLHAAFGTYGWYHRYECYIYAALLYALLSMVPSTLPGLAEKWRPAFAGAVLLLAIPVAYPYLRAIAFLPMASNDIYSQQEQMHRFATGWWQRPVAVHDLGWVSYKNDAYVLDLWGLGSQKALEARLSDKDPSWRIKMARERGIGLVMVYERVIPGSALGWIKVGELHVKGPLTSPITPVVAFYATSPEFAPEIAGLLHDFRRTLPDRASVILRGEPTPPTAADPR</sequence>
<reference evidence="2 3" key="1">
    <citation type="submission" date="2022-10" db="EMBL/GenBank/DDBJ databases">
        <title>Luteolibacter flavescens strain MCCC 1K03193, whole genome shotgun sequencing project.</title>
        <authorList>
            <person name="Zhao G."/>
            <person name="Shen L."/>
        </authorList>
    </citation>
    <scope>NUCLEOTIDE SEQUENCE [LARGE SCALE GENOMIC DNA]</scope>
    <source>
        <strain evidence="2 3">MCCC 1K03193</strain>
    </source>
</reference>
<feature type="transmembrane region" description="Helical" evidence="1">
    <location>
        <begin position="296"/>
        <end position="315"/>
    </location>
</feature>
<dbReference type="EMBL" id="JAPDDS010000003">
    <property type="protein sequence ID" value="MCW1884451.1"/>
    <property type="molecule type" value="Genomic_DNA"/>
</dbReference>
<feature type="transmembrane region" description="Helical" evidence="1">
    <location>
        <begin position="268"/>
        <end position="284"/>
    </location>
</feature>
<evidence type="ECO:0000313" key="2">
    <source>
        <dbReference type="EMBL" id="MCW1884451.1"/>
    </source>
</evidence>
<feature type="transmembrane region" description="Helical" evidence="1">
    <location>
        <begin position="321"/>
        <end position="341"/>
    </location>
</feature>
<feature type="transmembrane region" description="Helical" evidence="1">
    <location>
        <begin position="126"/>
        <end position="146"/>
    </location>
</feature>
<evidence type="ECO:0008006" key="4">
    <source>
        <dbReference type="Google" id="ProtNLM"/>
    </source>
</evidence>